<dbReference type="AlphaFoldDB" id="A0A3M7SLY6"/>
<accession>A0A3M7SLY6</accession>
<evidence type="ECO:0000313" key="2">
    <source>
        <dbReference type="Proteomes" id="UP000276133"/>
    </source>
</evidence>
<organism evidence="1 2">
    <name type="scientific">Brachionus plicatilis</name>
    <name type="common">Marine rotifer</name>
    <name type="synonym">Brachionus muelleri</name>
    <dbReference type="NCBI Taxonomy" id="10195"/>
    <lineage>
        <taxon>Eukaryota</taxon>
        <taxon>Metazoa</taxon>
        <taxon>Spiralia</taxon>
        <taxon>Gnathifera</taxon>
        <taxon>Rotifera</taxon>
        <taxon>Eurotatoria</taxon>
        <taxon>Monogononta</taxon>
        <taxon>Pseudotrocha</taxon>
        <taxon>Ploima</taxon>
        <taxon>Brachionidae</taxon>
        <taxon>Brachionus</taxon>
    </lineage>
</organism>
<comment type="caution">
    <text evidence="1">The sequence shown here is derived from an EMBL/GenBank/DDBJ whole genome shotgun (WGS) entry which is preliminary data.</text>
</comment>
<sequence>MYLLDFYDLSNTGFQMDIFDHNGMCLYHFENQCSIRNDISAVTLGNFEKKTLKKRRSVALKMLKKNGVLWVFFKRSFFFRPNKLVEKRLIINEIRNI</sequence>
<dbReference type="Proteomes" id="UP000276133">
    <property type="component" value="Unassembled WGS sequence"/>
</dbReference>
<proteinExistence type="predicted"/>
<gene>
    <name evidence="1" type="ORF">BpHYR1_007428</name>
</gene>
<name>A0A3M7SLY6_BRAPC</name>
<reference evidence="1 2" key="1">
    <citation type="journal article" date="2018" name="Sci. Rep.">
        <title>Genomic signatures of local adaptation to the degree of environmental predictability in rotifers.</title>
        <authorList>
            <person name="Franch-Gras L."/>
            <person name="Hahn C."/>
            <person name="Garcia-Roger E.M."/>
            <person name="Carmona M.J."/>
            <person name="Serra M."/>
            <person name="Gomez A."/>
        </authorList>
    </citation>
    <scope>NUCLEOTIDE SEQUENCE [LARGE SCALE GENOMIC DNA]</scope>
    <source>
        <strain evidence="1">HYR1</strain>
    </source>
</reference>
<protein>
    <submittedName>
        <fullName evidence="1">Uncharacterized protein</fullName>
    </submittedName>
</protein>
<keyword evidence="2" id="KW-1185">Reference proteome</keyword>
<evidence type="ECO:0000313" key="1">
    <source>
        <dbReference type="EMBL" id="RNA36821.1"/>
    </source>
</evidence>
<dbReference type="EMBL" id="REGN01001120">
    <property type="protein sequence ID" value="RNA36821.1"/>
    <property type="molecule type" value="Genomic_DNA"/>
</dbReference>